<dbReference type="EMBL" id="JAMXLR010000026">
    <property type="protein sequence ID" value="MCO6043686.1"/>
    <property type="molecule type" value="Genomic_DNA"/>
</dbReference>
<dbReference type="Proteomes" id="UP001155241">
    <property type="component" value="Unassembled WGS sequence"/>
</dbReference>
<name>A0A9X2FD77_9BACT</name>
<gene>
    <name evidence="1" type="ORF">NG895_07185</name>
</gene>
<dbReference type="Gene3D" id="1.25.40.10">
    <property type="entry name" value="Tetratricopeptide repeat domain"/>
    <property type="match status" value="1"/>
</dbReference>
<sequence>MFHERLTICIEAPILAALCLIVLSLAGCGQRNSPEQQPATRHFLAAQEALAKGDKEAAIRSFTASIDAKPNGWAYMERAKLYLDQGNDEAAIADCEAGLAIEPKNEDFKWLLAEAKKPANDRFKGKFAQPPSAKK</sequence>
<dbReference type="InterPro" id="IPR019734">
    <property type="entry name" value="TPR_rpt"/>
</dbReference>
<dbReference type="AlphaFoldDB" id="A0A9X2FD77"/>
<evidence type="ECO:0000313" key="1">
    <source>
        <dbReference type="EMBL" id="MCO6043686.1"/>
    </source>
</evidence>
<dbReference type="RefSeq" id="WP_252851792.1">
    <property type="nucleotide sequence ID" value="NZ_JAMXLR010000026.1"/>
</dbReference>
<dbReference type="Pfam" id="PF13181">
    <property type="entry name" value="TPR_8"/>
    <property type="match status" value="2"/>
</dbReference>
<evidence type="ECO:0000313" key="2">
    <source>
        <dbReference type="Proteomes" id="UP001155241"/>
    </source>
</evidence>
<dbReference type="SUPFAM" id="SSF48452">
    <property type="entry name" value="TPR-like"/>
    <property type="match status" value="1"/>
</dbReference>
<dbReference type="SMART" id="SM00028">
    <property type="entry name" value="TPR"/>
    <property type="match status" value="1"/>
</dbReference>
<organism evidence="1 2">
    <name type="scientific">Aeoliella straminimaris</name>
    <dbReference type="NCBI Taxonomy" id="2954799"/>
    <lineage>
        <taxon>Bacteria</taxon>
        <taxon>Pseudomonadati</taxon>
        <taxon>Planctomycetota</taxon>
        <taxon>Planctomycetia</taxon>
        <taxon>Pirellulales</taxon>
        <taxon>Lacipirellulaceae</taxon>
        <taxon>Aeoliella</taxon>
    </lineage>
</organism>
<protein>
    <recommendedName>
        <fullName evidence="3">Tetratricopeptide repeat protein</fullName>
    </recommendedName>
</protein>
<dbReference type="PROSITE" id="PS51257">
    <property type="entry name" value="PROKAR_LIPOPROTEIN"/>
    <property type="match status" value="1"/>
</dbReference>
<comment type="caution">
    <text evidence="1">The sequence shown here is derived from an EMBL/GenBank/DDBJ whole genome shotgun (WGS) entry which is preliminary data.</text>
</comment>
<keyword evidence="2" id="KW-1185">Reference proteome</keyword>
<evidence type="ECO:0008006" key="3">
    <source>
        <dbReference type="Google" id="ProtNLM"/>
    </source>
</evidence>
<proteinExistence type="predicted"/>
<dbReference type="InterPro" id="IPR011990">
    <property type="entry name" value="TPR-like_helical_dom_sf"/>
</dbReference>
<reference evidence="1" key="1">
    <citation type="submission" date="2022-06" db="EMBL/GenBank/DDBJ databases">
        <title>Aeoliella straminimaris, a novel planctomycete from sediments.</title>
        <authorList>
            <person name="Vitorino I.R."/>
            <person name="Lage O.M."/>
        </authorList>
    </citation>
    <scope>NUCLEOTIDE SEQUENCE</scope>
    <source>
        <strain evidence="1">ICT_H6.2</strain>
    </source>
</reference>
<accession>A0A9X2FD77</accession>